<reference evidence="2 3" key="1">
    <citation type="journal article" date="2016" name="Fungal Biol.">
        <title>The genome of Xylona heveae provides a window into fungal endophytism.</title>
        <authorList>
            <person name="Gazis R."/>
            <person name="Kuo A."/>
            <person name="Riley R."/>
            <person name="LaButti K."/>
            <person name="Lipzen A."/>
            <person name="Lin J."/>
            <person name="Amirebrahimi M."/>
            <person name="Hesse C.N."/>
            <person name="Spatafora J.W."/>
            <person name="Henrissat B."/>
            <person name="Hainaut M."/>
            <person name="Grigoriev I.V."/>
            <person name="Hibbett D.S."/>
        </authorList>
    </citation>
    <scope>NUCLEOTIDE SEQUENCE [LARGE SCALE GENOMIC DNA]</scope>
    <source>
        <strain evidence="2 3">TC161</strain>
    </source>
</reference>
<dbReference type="RefSeq" id="XP_018191323.1">
    <property type="nucleotide sequence ID" value="XM_018330871.1"/>
</dbReference>
<sequence length="446" mass="50819">MADSKNIKRRLSTGGSVSPPPLKRKVQSSTTKGALAQFFTPASKKEPEKASWTKLRDSLLIGRYAPETEDKTNNPNKRPSRIAGFDLDWTLIKSKSGNRHPRDGKDWRWWHPNVPGCLKDLHAQGFRIVIFSNQGGITLKSKAKTPKSDRKRLNDFKERGCSIFNQLQIPLVLYAATEKDHFRKPRAGMWDEMLEEFDLRFSGSINFNESFFVGDAGGRAAAKATVKDHSCSDRDFAANVGVKFYTPEEFFLKEKPRPFTREFDPVTFLSIEGSRALEVFSRKSPLEIVLFCGSPGAGKSTFFWRQLGPLGYVRVNQDILKTREKCLQRAAQLLGEKQSVVIDNTNADVETRAHWIKLAKAKNVPIRCVYFTASARLCEHNDIVRSLNGELMNPEKRTLLPKVAFTGFTSRFREPTLEEGFEDIIKVDFQFEGNEQQRAIWARYWV</sequence>
<dbReference type="AlphaFoldDB" id="A0A165J5R8"/>
<dbReference type="Pfam" id="PF08645">
    <property type="entry name" value="PNK3P"/>
    <property type="match status" value="1"/>
</dbReference>
<protein>
    <submittedName>
        <fullName evidence="2">Putative DNA 3'-phosphatase Tpp1</fullName>
    </submittedName>
</protein>
<dbReference type="GO" id="GO:0005634">
    <property type="term" value="C:nucleus"/>
    <property type="evidence" value="ECO:0007669"/>
    <property type="project" value="EnsemblFungi"/>
</dbReference>
<dbReference type="Pfam" id="PF13671">
    <property type="entry name" value="AAA_33"/>
    <property type="match status" value="2"/>
</dbReference>
<dbReference type="InterPro" id="IPR027417">
    <property type="entry name" value="P-loop_NTPase"/>
</dbReference>
<dbReference type="GeneID" id="28896008"/>
<evidence type="ECO:0000256" key="1">
    <source>
        <dbReference type="SAM" id="MobiDB-lite"/>
    </source>
</evidence>
<evidence type="ECO:0000313" key="2">
    <source>
        <dbReference type="EMBL" id="KZF25768.1"/>
    </source>
</evidence>
<dbReference type="CDD" id="cd01625">
    <property type="entry name" value="HAD_PNP"/>
    <property type="match status" value="1"/>
</dbReference>
<dbReference type="NCBIfam" id="TIGR01664">
    <property type="entry name" value="DNA-3'-Pase"/>
    <property type="match status" value="1"/>
</dbReference>
<dbReference type="PANTHER" id="PTHR12083:SF9">
    <property type="entry name" value="BIFUNCTIONAL POLYNUCLEOTIDE PHOSPHATASE_KINASE"/>
    <property type="match status" value="1"/>
</dbReference>
<dbReference type="InterPro" id="IPR036412">
    <property type="entry name" value="HAD-like_sf"/>
</dbReference>
<dbReference type="OMA" id="AADWKWW"/>
<dbReference type="STRING" id="1328760.A0A165J5R8"/>
<dbReference type="InParanoid" id="A0A165J5R8"/>
<dbReference type="GO" id="GO:0000012">
    <property type="term" value="P:single strand break repair"/>
    <property type="evidence" value="ECO:0007669"/>
    <property type="project" value="EnsemblFungi"/>
</dbReference>
<dbReference type="NCBIfam" id="TIGR01662">
    <property type="entry name" value="HAD-SF-IIIA"/>
    <property type="match status" value="1"/>
</dbReference>
<dbReference type="GO" id="GO:0046403">
    <property type="term" value="F:polynucleotide 3'-phosphatase activity"/>
    <property type="evidence" value="ECO:0007669"/>
    <property type="project" value="EnsemblFungi"/>
</dbReference>
<name>A0A165J5R8_XYLHT</name>
<dbReference type="GO" id="GO:0046404">
    <property type="term" value="F:ATP-dependent polydeoxyribonucleotide 5'-hydroxyl-kinase activity"/>
    <property type="evidence" value="ECO:0007669"/>
    <property type="project" value="EnsemblFungi"/>
</dbReference>
<feature type="region of interest" description="Disordered" evidence="1">
    <location>
        <begin position="1"/>
        <end position="51"/>
    </location>
</feature>
<organism evidence="2 3">
    <name type="scientific">Xylona heveae (strain CBS 132557 / TC161)</name>
    <dbReference type="NCBI Taxonomy" id="1328760"/>
    <lineage>
        <taxon>Eukaryota</taxon>
        <taxon>Fungi</taxon>
        <taxon>Dikarya</taxon>
        <taxon>Ascomycota</taxon>
        <taxon>Pezizomycotina</taxon>
        <taxon>Xylonomycetes</taxon>
        <taxon>Xylonales</taxon>
        <taxon>Xylonaceae</taxon>
        <taxon>Xylona</taxon>
    </lineage>
</organism>
<dbReference type="SUPFAM" id="SSF52540">
    <property type="entry name" value="P-loop containing nucleoside triphosphate hydrolases"/>
    <property type="match status" value="1"/>
</dbReference>
<dbReference type="InterPro" id="IPR023214">
    <property type="entry name" value="HAD_sf"/>
</dbReference>
<proteinExistence type="predicted"/>
<keyword evidence="3" id="KW-1185">Reference proteome</keyword>
<gene>
    <name evidence="2" type="ORF">L228DRAFT_236829</name>
</gene>
<dbReference type="OrthoDB" id="19045at2759"/>
<dbReference type="FunFam" id="3.40.50.1000:FF:000078">
    <property type="entry name" value="Bifunctional polynucleotide phosphatase/kinase"/>
    <property type="match status" value="1"/>
</dbReference>
<dbReference type="Gene3D" id="3.40.50.300">
    <property type="entry name" value="P-loop containing nucleotide triphosphate hydrolases"/>
    <property type="match status" value="1"/>
</dbReference>
<accession>A0A165J5R8</accession>
<dbReference type="FunFam" id="3.40.50.300:FF:002548">
    <property type="entry name" value="DNA kinase/phosphatase Pnk1"/>
    <property type="match status" value="1"/>
</dbReference>
<dbReference type="InterPro" id="IPR013954">
    <property type="entry name" value="PNK3P"/>
</dbReference>
<dbReference type="InterPro" id="IPR006551">
    <property type="entry name" value="Polynucleotide_phosphatase"/>
</dbReference>
<dbReference type="GO" id="GO:0003690">
    <property type="term" value="F:double-stranded DNA binding"/>
    <property type="evidence" value="ECO:0007669"/>
    <property type="project" value="TreeGrafter"/>
</dbReference>
<dbReference type="Proteomes" id="UP000076632">
    <property type="component" value="Unassembled WGS sequence"/>
</dbReference>
<dbReference type="SUPFAM" id="SSF56784">
    <property type="entry name" value="HAD-like"/>
    <property type="match status" value="1"/>
</dbReference>
<dbReference type="Gene3D" id="3.40.50.1000">
    <property type="entry name" value="HAD superfamily/HAD-like"/>
    <property type="match status" value="1"/>
</dbReference>
<dbReference type="PANTHER" id="PTHR12083">
    <property type="entry name" value="BIFUNCTIONAL POLYNUCLEOTIDE PHOSPHATASE/KINASE"/>
    <property type="match status" value="1"/>
</dbReference>
<dbReference type="InterPro" id="IPR006549">
    <property type="entry name" value="HAD-SF_hydro_IIIA"/>
</dbReference>
<dbReference type="EMBL" id="KV407455">
    <property type="protein sequence ID" value="KZF25768.1"/>
    <property type="molecule type" value="Genomic_DNA"/>
</dbReference>
<evidence type="ECO:0000313" key="3">
    <source>
        <dbReference type="Proteomes" id="UP000076632"/>
    </source>
</evidence>
<dbReference type="GO" id="GO:0006284">
    <property type="term" value="P:base-excision repair"/>
    <property type="evidence" value="ECO:0007669"/>
    <property type="project" value="EnsemblFungi"/>
</dbReference>